<keyword evidence="3" id="KW-1185">Reference proteome</keyword>
<feature type="domain" description="DUF1659" evidence="1">
    <location>
        <begin position="3"/>
        <end position="70"/>
    </location>
</feature>
<evidence type="ECO:0000313" key="3">
    <source>
        <dbReference type="Proteomes" id="UP000030993"/>
    </source>
</evidence>
<name>A0A0B2K2Q6_9FIRM</name>
<dbReference type="AlphaFoldDB" id="A0A0B2K2Q6"/>
<dbReference type="Proteomes" id="UP000030993">
    <property type="component" value="Unassembled WGS sequence"/>
</dbReference>
<dbReference type="RefSeq" id="WP_039205870.1">
    <property type="nucleotide sequence ID" value="NZ_JSCE01000019.1"/>
</dbReference>
<protein>
    <recommendedName>
        <fullName evidence="1">DUF1659 domain-containing protein</fullName>
    </recommendedName>
</protein>
<organism evidence="2 3">
    <name type="scientific">Anaerovibrio lipolyticus</name>
    <dbReference type="NCBI Taxonomy" id="82374"/>
    <lineage>
        <taxon>Bacteria</taxon>
        <taxon>Bacillati</taxon>
        <taxon>Bacillota</taxon>
        <taxon>Negativicutes</taxon>
        <taxon>Selenomonadales</taxon>
        <taxon>Selenomonadaceae</taxon>
        <taxon>Anaerovibrio</taxon>
    </lineage>
</organism>
<comment type="caution">
    <text evidence="2">The sequence shown here is derived from an EMBL/GenBank/DDBJ whole genome shotgun (WGS) entry which is preliminary data.</text>
</comment>
<proteinExistence type="predicted"/>
<dbReference type="Pfam" id="PF07872">
    <property type="entry name" value="DUF1659"/>
    <property type="match status" value="1"/>
</dbReference>
<gene>
    <name evidence="2" type="ORF">NZ47_01130</name>
</gene>
<sequence length="72" mass="7802">MTMKSNETSSIKLKVVTEIDRGKESYAIVTFSGISAAVSDDNFMELANALASLQSYPVHTVSRINSCTLVTE</sequence>
<reference evidence="2 3" key="1">
    <citation type="journal article" date="2013" name="PLoS ONE">
        <title>Identification and characterization of three novel lipases belonging to families II and V from Anaerovibrio lipolyticus 5ST.</title>
        <authorList>
            <person name="Prive F."/>
            <person name="Kaderbhai N.N."/>
            <person name="Girdwood S."/>
            <person name="Worgan H.J."/>
            <person name="Pinloche E."/>
            <person name="Scollan N.D."/>
            <person name="Huws S.A."/>
            <person name="Newbold C.J."/>
        </authorList>
    </citation>
    <scope>NUCLEOTIDE SEQUENCE [LARGE SCALE GENOMIC DNA]</scope>
    <source>
        <strain evidence="2 3">5S</strain>
    </source>
</reference>
<evidence type="ECO:0000259" key="1">
    <source>
        <dbReference type="Pfam" id="PF07872"/>
    </source>
</evidence>
<evidence type="ECO:0000313" key="2">
    <source>
        <dbReference type="EMBL" id="KHM53051.1"/>
    </source>
</evidence>
<dbReference type="EMBL" id="JSCE01000019">
    <property type="protein sequence ID" value="KHM53051.1"/>
    <property type="molecule type" value="Genomic_DNA"/>
</dbReference>
<dbReference type="InterPro" id="IPR012454">
    <property type="entry name" value="DUF1659"/>
</dbReference>
<accession>A0A0B2K2Q6</accession>